<dbReference type="OrthoDB" id="9775455at2"/>
<sequence>MRLLARATLLFVLALAAPWPGGNRATGQEALRLSNLQAEKIAVPVGESRVFSTGRDISQLVIGNPEVADVVLVSPRSFYVLGQGLGQTNLQVFADGEYPIGLVDLEVTVDTGDLSSALRNAAPAADIRAQSVNGRLRLQGTVPDAPTLDRVLEIAGQYGSEEVINGLQVTSPQQVFLEVRIIEASRDAGKSLGINVDVFDQGSEGFTSLNSGRRLNGDDIPFGSFLATLVRGGLNVDLLIDTLEERGLARSLAEPTLAALSGETASFLAGGEIPIPVAEEDGRVTIVFKEFGVRLSFTPVVLDNGLINLELEPEVSQVDFSNTFDTGLIELPSFSTRRANTTIELADGQSFAIAGLLQRNNTRRQRQVPWLGDVPVLGALFRSASYQKDETDLVILVTPRLSRPAASPSLLATPLDYSTVTRESTYFLYGIQEISRGEMTRQLEQRGIEAPFGHVIDDDYIPGLKYAGK</sequence>
<evidence type="ECO:0000259" key="4">
    <source>
        <dbReference type="Pfam" id="PF13629"/>
    </source>
</evidence>
<dbReference type="RefSeq" id="WP_111538420.1">
    <property type="nucleotide sequence ID" value="NZ_QKZL01000019.1"/>
</dbReference>
<feature type="signal peptide" evidence="2">
    <location>
        <begin position="1"/>
        <end position="16"/>
    </location>
</feature>
<organism evidence="5 6">
    <name type="scientific">Palleronia aestuarii</name>
    <dbReference type="NCBI Taxonomy" id="568105"/>
    <lineage>
        <taxon>Bacteria</taxon>
        <taxon>Pseudomonadati</taxon>
        <taxon>Pseudomonadota</taxon>
        <taxon>Alphaproteobacteria</taxon>
        <taxon>Rhodobacterales</taxon>
        <taxon>Roseobacteraceae</taxon>
        <taxon>Palleronia</taxon>
    </lineage>
</organism>
<dbReference type="GO" id="GO:0009306">
    <property type="term" value="P:protein secretion"/>
    <property type="evidence" value="ECO:0007669"/>
    <property type="project" value="InterPro"/>
</dbReference>
<dbReference type="Pfam" id="PF00263">
    <property type="entry name" value="Secretin"/>
    <property type="match status" value="1"/>
</dbReference>
<dbReference type="GO" id="GO:0015627">
    <property type="term" value="C:type II protein secretion system complex"/>
    <property type="evidence" value="ECO:0007669"/>
    <property type="project" value="TreeGrafter"/>
</dbReference>
<dbReference type="InterPro" id="IPR032789">
    <property type="entry name" value="T2SS-T3SS_pil_N"/>
</dbReference>
<evidence type="ECO:0000256" key="1">
    <source>
        <dbReference type="RuleBase" id="RU004003"/>
    </source>
</evidence>
<keyword evidence="2" id="KW-0732">Signal</keyword>
<evidence type="ECO:0000259" key="3">
    <source>
        <dbReference type="Pfam" id="PF00263"/>
    </source>
</evidence>
<dbReference type="PANTHER" id="PTHR30332">
    <property type="entry name" value="PROBABLE GENERAL SECRETION PATHWAY PROTEIN D"/>
    <property type="match status" value="1"/>
</dbReference>
<evidence type="ECO:0000256" key="2">
    <source>
        <dbReference type="SAM" id="SignalP"/>
    </source>
</evidence>
<feature type="domain" description="Type II/III secretion system secretin-like" evidence="3">
    <location>
        <begin position="243"/>
        <end position="401"/>
    </location>
</feature>
<dbReference type="PANTHER" id="PTHR30332:SF17">
    <property type="entry name" value="TYPE IV PILIATION SYSTEM PROTEIN DR_0774-RELATED"/>
    <property type="match status" value="1"/>
</dbReference>
<dbReference type="PRINTS" id="PR00811">
    <property type="entry name" value="BCTERIALGSPD"/>
</dbReference>
<feature type="chain" id="PRO_5016039090" evidence="2">
    <location>
        <begin position="17"/>
        <end position="469"/>
    </location>
</feature>
<feature type="domain" description="Pilus formation protein N-terminal" evidence="4">
    <location>
        <begin position="37"/>
        <end position="107"/>
    </location>
</feature>
<gene>
    <name evidence="5" type="ORF">LX81_03351</name>
</gene>
<dbReference type="InterPro" id="IPR050810">
    <property type="entry name" value="Bact_Secretion_Sys_Channel"/>
</dbReference>
<dbReference type="Pfam" id="PF13629">
    <property type="entry name" value="T2SS-T3SS_pil_N"/>
    <property type="match status" value="1"/>
</dbReference>
<accession>A0A2W7MZW4</accession>
<comment type="similarity">
    <text evidence="1">Belongs to the bacterial secretin family.</text>
</comment>
<evidence type="ECO:0000313" key="5">
    <source>
        <dbReference type="EMBL" id="PZX13123.1"/>
    </source>
</evidence>
<dbReference type="Proteomes" id="UP000248916">
    <property type="component" value="Unassembled WGS sequence"/>
</dbReference>
<name>A0A2W7MZW4_9RHOB</name>
<comment type="caution">
    <text evidence="5">The sequence shown here is derived from an EMBL/GenBank/DDBJ whole genome shotgun (WGS) entry which is preliminary data.</text>
</comment>
<dbReference type="InterPro" id="IPR004846">
    <property type="entry name" value="T2SS/T3SS_dom"/>
</dbReference>
<protein>
    <submittedName>
        <fullName evidence="5">Pilus assembly protein CpaC</fullName>
    </submittedName>
</protein>
<keyword evidence="6" id="KW-1185">Reference proteome</keyword>
<proteinExistence type="inferred from homology"/>
<evidence type="ECO:0000313" key="6">
    <source>
        <dbReference type="Proteomes" id="UP000248916"/>
    </source>
</evidence>
<dbReference type="AlphaFoldDB" id="A0A2W7MZW4"/>
<dbReference type="InterPro" id="IPR001775">
    <property type="entry name" value="GspD/PilQ"/>
</dbReference>
<dbReference type="EMBL" id="QKZL01000019">
    <property type="protein sequence ID" value="PZX13123.1"/>
    <property type="molecule type" value="Genomic_DNA"/>
</dbReference>
<reference evidence="5 6" key="1">
    <citation type="submission" date="2018-06" db="EMBL/GenBank/DDBJ databases">
        <title>Genomic Encyclopedia of Archaeal and Bacterial Type Strains, Phase II (KMG-II): from individual species to whole genera.</title>
        <authorList>
            <person name="Goeker M."/>
        </authorList>
    </citation>
    <scope>NUCLEOTIDE SEQUENCE [LARGE SCALE GENOMIC DNA]</scope>
    <source>
        <strain evidence="5 6">DSM 22009</strain>
    </source>
</reference>